<evidence type="ECO:0000313" key="14">
    <source>
        <dbReference type="Proteomes" id="UP000749293"/>
    </source>
</evidence>
<dbReference type="PANTHER" id="PTHR45672:SF11">
    <property type="entry name" value="PROTEIN DISULFIDE-ISOMERASE C17H9.14C"/>
    <property type="match status" value="1"/>
</dbReference>
<dbReference type="InterPro" id="IPR011679">
    <property type="entry name" value="ERp29_C"/>
</dbReference>
<dbReference type="AlphaFoldDB" id="A0A9P4YN86"/>
<dbReference type="InterPro" id="IPR051063">
    <property type="entry name" value="PDI"/>
</dbReference>
<keyword evidence="10" id="KW-0175">Coiled coil</keyword>
<evidence type="ECO:0000259" key="12">
    <source>
        <dbReference type="PROSITE" id="PS51352"/>
    </source>
</evidence>
<evidence type="ECO:0000256" key="1">
    <source>
        <dbReference type="ARBA" id="ARBA00001182"/>
    </source>
</evidence>
<dbReference type="RefSeq" id="XP_035318352.1">
    <property type="nucleotide sequence ID" value="XM_035466583.1"/>
</dbReference>
<comment type="catalytic activity">
    <reaction evidence="1">
        <text>Catalyzes the rearrangement of -S-S- bonds in proteins.</text>
        <dbReference type="EC" id="5.3.4.1"/>
    </reaction>
</comment>
<keyword evidence="5" id="KW-0677">Repeat</keyword>
<sequence length="368" mass="39493">MLIKTFVFGALAATVAAGSAVIDLTPSNFDKVVLKSGKPTLVEFFAPWCGHCKKLAPVYEELATSFEHAKDKVQIAKVDADAEKSLGKRFGIQGFPTIKFFDGTSDKPIEYSSGRDIDSLTTFITTQTDAKPKKKLEMPSDVQMLDDSSFDSVVGGDKNVLVAFTAPWCGHCKSLAPIWETVATDFANDANIVIAKVDADAPTGKATAKAYGVSGYPTIKFFPAGSKEAVDFNSGRSEKDIVKFVNDKAGTHRVAGGGLDAVAGTVATLDAVVGKLTTASTAGELIKEAKEEAEKLKDTAQHTYAEYYVRVFDKLSQKDDYASKELARLEGILSKGGLVPTKRDELQSKTNVLRKVVAKLSGEVKDEL</sequence>
<evidence type="ECO:0000313" key="13">
    <source>
        <dbReference type="EMBL" id="KAF4119700.1"/>
    </source>
</evidence>
<keyword evidence="6" id="KW-1015">Disulfide bond</keyword>
<dbReference type="PRINTS" id="PR00421">
    <property type="entry name" value="THIOREDOXIN"/>
</dbReference>
<dbReference type="PROSITE" id="PS00194">
    <property type="entry name" value="THIOREDOXIN_1"/>
    <property type="match status" value="2"/>
</dbReference>
<feature type="domain" description="Thioredoxin" evidence="12">
    <location>
        <begin position="6"/>
        <end position="129"/>
    </location>
</feature>
<dbReference type="SUPFAM" id="SSF52833">
    <property type="entry name" value="Thioredoxin-like"/>
    <property type="match status" value="2"/>
</dbReference>
<feature type="coiled-coil region" evidence="10">
    <location>
        <begin position="279"/>
        <end position="306"/>
    </location>
</feature>
<dbReference type="NCBIfam" id="TIGR01126">
    <property type="entry name" value="pdi_dom"/>
    <property type="match status" value="2"/>
</dbReference>
<evidence type="ECO:0000256" key="7">
    <source>
        <dbReference type="ARBA" id="ARBA00023235"/>
    </source>
</evidence>
<dbReference type="CDD" id="cd00238">
    <property type="entry name" value="ERp29c"/>
    <property type="match status" value="1"/>
</dbReference>
<dbReference type="OrthoDB" id="10264505at2759"/>
<comment type="similarity">
    <text evidence="2 9">Belongs to the protein disulfide isomerase family.</text>
</comment>
<dbReference type="EC" id="5.3.4.1" evidence="3"/>
<dbReference type="FunFam" id="3.40.30.10:FF:000032">
    <property type="entry name" value="Protein disulfide-isomerase A6 homolog"/>
    <property type="match status" value="2"/>
</dbReference>
<evidence type="ECO:0000256" key="11">
    <source>
        <dbReference type="SAM" id="SignalP"/>
    </source>
</evidence>
<name>A0A9P4YN86_9HYPO</name>
<evidence type="ECO:0000256" key="8">
    <source>
        <dbReference type="ARBA" id="ARBA00023284"/>
    </source>
</evidence>
<organism evidence="13 14">
    <name type="scientific">Geosmithia morbida</name>
    <dbReference type="NCBI Taxonomy" id="1094350"/>
    <lineage>
        <taxon>Eukaryota</taxon>
        <taxon>Fungi</taxon>
        <taxon>Dikarya</taxon>
        <taxon>Ascomycota</taxon>
        <taxon>Pezizomycotina</taxon>
        <taxon>Sordariomycetes</taxon>
        <taxon>Hypocreomycetidae</taxon>
        <taxon>Hypocreales</taxon>
        <taxon>Bionectriaceae</taxon>
        <taxon>Geosmithia</taxon>
    </lineage>
</organism>
<keyword evidence="8" id="KW-0676">Redox-active center</keyword>
<evidence type="ECO:0000256" key="3">
    <source>
        <dbReference type="ARBA" id="ARBA00012723"/>
    </source>
</evidence>
<evidence type="ECO:0000256" key="9">
    <source>
        <dbReference type="RuleBase" id="RU004208"/>
    </source>
</evidence>
<dbReference type="PANTHER" id="PTHR45672">
    <property type="entry name" value="PROTEIN DISULFIDE-ISOMERASE C17H9.14C-RELATED"/>
    <property type="match status" value="1"/>
</dbReference>
<proteinExistence type="inferred from homology"/>
<dbReference type="GeneID" id="55970837"/>
<comment type="caution">
    <text evidence="13">The sequence shown here is derived from an EMBL/GenBank/DDBJ whole genome shotgun (WGS) entry which is preliminary data.</text>
</comment>
<dbReference type="InterPro" id="IPR036249">
    <property type="entry name" value="Thioredoxin-like_sf"/>
</dbReference>
<dbReference type="PROSITE" id="PS51352">
    <property type="entry name" value="THIOREDOXIN_2"/>
    <property type="match status" value="2"/>
</dbReference>
<feature type="domain" description="Thioredoxin" evidence="12">
    <location>
        <begin position="130"/>
        <end position="250"/>
    </location>
</feature>
<dbReference type="Gene3D" id="1.20.1150.12">
    <property type="entry name" value="Endoplasmic reticulum resident protein 29, C-terminal domain"/>
    <property type="match status" value="1"/>
</dbReference>
<evidence type="ECO:0000256" key="6">
    <source>
        <dbReference type="ARBA" id="ARBA00023157"/>
    </source>
</evidence>
<dbReference type="Proteomes" id="UP000749293">
    <property type="component" value="Unassembled WGS sequence"/>
</dbReference>
<keyword evidence="4 11" id="KW-0732">Signal</keyword>
<evidence type="ECO:0000256" key="5">
    <source>
        <dbReference type="ARBA" id="ARBA00022737"/>
    </source>
</evidence>
<evidence type="ECO:0000256" key="4">
    <source>
        <dbReference type="ARBA" id="ARBA00022729"/>
    </source>
</evidence>
<dbReference type="GO" id="GO:0006457">
    <property type="term" value="P:protein folding"/>
    <property type="evidence" value="ECO:0007669"/>
    <property type="project" value="TreeGrafter"/>
</dbReference>
<keyword evidence="7" id="KW-0413">Isomerase</keyword>
<dbReference type="SUPFAM" id="SSF47933">
    <property type="entry name" value="ERP29 C domain-like"/>
    <property type="match status" value="1"/>
</dbReference>
<dbReference type="GO" id="GO:0003756">
    <property type="term" value="F:protein disulfide isomerase activity"/>
    <property type="evidence" value="ECO:0007669"/>
    <property type="project" value="UniProtKB-EC"/>
</dbReference>
<dbReference type="Pfam" id="PF07749">
    <property type="entry name" value="ERp29"/>
    <property type="match status" value="1"/>
</dbReference>
<keyword evidence="14" id="KW-1185">Reference proteome</keyword>
<dbReference type="CDD" id="cd02998">
    <property type="entry name" value="PDI_a_ERp38"/>
    <property type="match status" value="2"/>
</dbReference>
<dbReference type="EMBL" id="JAANYQ010000022">
    <property type="protein sequence ID" value="KAF4119700.1"/>
    <property type="molecule type" value="Genomic_DNA"/>
</dbReference>
<evidence type="ECO:0000256" key="2">
    <source>
        <dbReference type="ARBA" id="ARBA00006347"/>
    </source>
</evidence>
<evidence type="ECO:0000256" key="10">
    <source>
        <dbReference type="SAM" id="Coils"/>
    </source>
</evidence>
<dbReference type="InterPro" id="IPR036356">
    <property type="entry name" value="ERp29_C_sf"/>
</dbReference>
<gene>
    <name evidence="13" type="ORF">GMORB2_4609</name>
</gene>
<reference evidence="13" key="1">
    <citation type="submission" date="2020-03" db="EMBL/GenBank/DDBJ databases">
        <title>Site-based positive gene gene selection in Geosmithia morbida across the United States reveals a broad range of putative effectors and factors for local host and environmental adapation.</title>
        <authorList>
            <person name="Onufrak A."/>
            <person name="Murdoch R.W."/>
            <person name="Gazis R."/>
            <person name="Huff M."/>
            <person name="Staton M."/>
            <person name="Klingeman W."/>
            <person name="Hadziabdic D."/>
        </authorList>
    </citation>
    <scope>NUCLEOTIDE SEQUENCE</scope>
    <source>
        <strain evidence="13">1262</strain>
    </source>
</reference>
<dbReference type="Pfam" id="PF00085">
    <property type="entry name" value="Thioredoxin"/>
    <property type="match status" value="2"/>
</dbReference>
<feature type="signal peptide" evidence="11">
    <location>
        <begin position="1"/>
        <end position="17"/>
    </location>
</feature>
<dbReference type="GO" id="GO:0005783">
    <property type="term" value="C:endoplasmic reticulum"/>
    <property type="evidence" value="ECO:0007669"/>
    <property type="project" value="InterPro"/>
</dbReference>
<protein>
    <recommendedName>
        <fullName evidence="3">protein disulfide-isomerase</fullName>
        <ecNumber evidence="3">5.3.4.1</ecNumber>
    </recommendedName>
</protein>
<dbReference type="InterPro" id="IPR005788">
    <property type="entry name" value="PDI_thioredoxin-like_dom"/>
</dbReference>
<accession>A0A9P4YN86</accession>
<dbReference type="InterPro" id="IPR017937">
    <property type="entry name" value="Thioredoxin_CS"/>
</dbReference>
<dbReference type="Gene3D" id="3.40.30.10">
    <property type="entry name" value="Glutaredoxin"/>
    <property type="match status" value="2"/>
</dbReference>
<feature type="chain" id="PRO_5040418099" description="protein disulfide-isomerase" evidence="11">
    <location>
        <begin position="18"/>
        <end position="368"/>
    </location>
</feature>
<dbReference type="InterPro" id="IPR013766">
    <property type="entry name" value="Thioredoxin_domain"/>
</dbReference>